<dbReference type="Proteomes" id="UP000295578">
    <property type="component" value="Unassembled WGS sequence"/>
</dbReference>
<keyword evidence="9" id="KW-1185">Reference proteome</keyword>
<dbReference type="GO" id="GO:0046872">
    <property type="term" value="F:metal ion binding"/>
    <property type="evidence" value="ECO:0007669"/>
    <property type="project" value="UniProtKB-KW"/>
</dbReference>
<keyword evidence="4" id="KW-0479">Metal-binding</keyword>
<dbReference type="InterPro" id="IPR013785">
    <property type="entry name" value="Aldolase_TIM"/>
</dbReference>
<organism evidence="8 9">
    <name type="scientific">Actinomadura darangshiensis</name>
    <dbReference type="NCBI Taxonomy" id="705336"/>
    <lineage>
        <taxon>Bacteria</taxon>
        <taxon>Bacillati</taxon>
        <taxon>Actinomycetota</taxon>
        <taxon>Actinomycetes</taxon>
        <taxon>Streptosporangiales</taxon>
        <taxon>Thermomonosporaceae</taxon>
        <taxon>Actinomadura</taxon>
    </lineage>
</organism>
<evidence type="ECO:0000313" key="9">
    <source>
        <dbReference type="Proteomes" id="UP000295578"/>
    </source>
</evidence>
<dbReference type="AlphaFoldDB" id="A0A4R5BRC3"/>
<dbReference type="InterPro" id="IPR058240">
    <property type="entry name" value="rSAM_sf"/>
</dbReference>
<dbReference type="SUPFAM" id="SSF102114">
    <property type="entry name" value="Radical SAM enzymes"/>
    <property type="match status" value="1"/>
</dbReference>
<gene>
    <name evidence="8" type="ORF">E1293_06950</name>
</gene>
<dbReference type="Pfam" id="PF13353">
    <property type="entry name" value="Fer4_12"/>
    <property type="match status" value="1"/>
</dbReference>
<dbReference type="SFLD" id="SFLDS00029">
    <property type="entry name" value="Radical_SAM"/>
    <property type="match status" value="1"/>
</dbReference>
<dbReference type="Gene3D" id="3.20.20.70">
    <property type="entry name" value="Aldolase class I"/>
    <property type="match status" value="1"/>
</dbReference>
<dbReference type="PANTHER" id="PTHR30352:SF2">
    <property type="entry name" value="ANAEROBIC RIBONUCLEOSIDE-TRIPHOSPHATE REDUCTASE-ACTIVATING PROTEIN"/>
    <property type="match status" value="1"/>
</dbReference>
<sequence>MPRPDRGPGEGARGPCHRTRADRRGPGGAPAAHRGAGAARAEPVSRPRQGLRLHGFEPYSAANGPGTRAVVWVQGCTLGCPGCFNPESHGRGGDETDVDELFDRVRGLGDAVEGVTISGGEPLQQCEPVLRLLGRIRAETSLSAVLFTGYRWAEVARMPKAAGLRDRVDVLLAGRYEPQQRIARGLRGSANKTVHLFSDRYTLDDLVAVPDAEVVIHPDGRLTLTGIDPLAFTSGATGPQHQSVDIEVRE</sequence>
<reference evidence="8 9" key="1">
    <citation type="submission" date="2019-03" db="EMBL/GenBank/DDBJ databases">
        <title>Draft genome sequences of novel Actinobacteria.</title>
        <authorList>
            <person name="Sahin N."/>
            <person name="Ay H."/>
            <person name="Saygin H."/>
        </authorList>
    </citation>
    <scope>NUCLEOTIDE SEQUENCE [LARGE SCALE GENOMIC DNA]</scope>
    <source>
        <strain evidence="8 9">DSM 45941</strain>
    </source>
</reference>
<feature type="region of interest" description="Disordered" evidence="7">
    <location>
        <begin position="1"/>
        <end position="46"/>
    </location>
</feature>
<evidence type="ECO:0000256" key="3">
    <source>
        <dbReference type="ARBA" id="ARBA00022691"/>
    </source>
</evidence>
<evidence type="ECO:0000256" key="4">
    <source>
        <dbReference type="ARBA" id="ARBA00022723"/>
    </source>
</evidence>
<keyword evidence="3" id="KW-0949">S-adenosyl-L-methionine</keyword>
<accession>A0A4R5BRC3</accession>
<keyword evidence="5" id="KW-0408">Iron</keyword>
<keyword evidence="2" id="KW-0004">4Fe-4S</keyword>
<feature type="compositionally biased region" description="Low complexity" evidence="7">
    <location>
        <begin position="29"/>
        <end position="41"/>
    </location>
</feature>
<keyword evidence="6" id="KW-0411">Iron-sulfur</keyword>
<dbReference type="OrthoDB" id="9782387at2"/>
<comment type="caution">
    <text evidence="8">The sequence shown here is derived from an EMBL/GenBank/DDBJ whole genome shotgun (WGS) entry which is preliminary data.</text>
</comment>
<evidence type="ECO:0000256" key="5">
    <source>
        <dbReference type="ARBA" id="ARBA00023004"/>
    </source>
</evidence>
<dbReference type="SFLD" id="SFLDF00299">
    <property type="entry name" value="anaerobic_ribonucleoside-triph"/>
    <property type="match status" value="1"/>
</dbReference>
<proteinExistence type="predicted"/>
<dbReference type="GO" id="GO:0043365">
    <property type="term" value="F:[formate-C-acetyltransferase]-activating enzyme activity"/>
    <property type="evidence" value="ECO:0007669"/>
    <property type="project" value="InterPro"/>
</dbReference>
<dbReference type="InterPro" id="IPR034457">
    <property type="entry name" value="Organic_radical-activating"/>
</dbReference>
<protein>
    <submittedName>
        <fullName evidence="8">Radical SAM protein</fullName>
    </submittedName>
</protein>
<evidence type="ECO:0000256" key="1">
    <source>
        <dbReference type="ARBA" id="ARBA00001966"/>
    </source>
</evidence>
<dbReference type="GO" id="GO:0051539">
    <property type="term" value="F:4 iron, 4 sulfur cluster binding"/>
    <property type="evidence" value="ECO:0007669"/>
    <property type="project" value="UniProtKB-KW"/>
</dbReference>
<dbReference type="GO" id="GO:0004748">
    <property type="term" value="F:ribonucleoside-diphosphate reductase activity, thioredoxin disulfide as acceptor"/>
    <property type="evidence" value="ECO:0007669"/>
    <property type="project" value="TreeGrafter"/>
</dbReference>
<evidence type="ECO:0000256" key="2">
    <source>
        <dbReference type="ARBA" id="ARBA00022485"/>
    </source>
</evidence>
<dbReference type="EMBL" id="SMKY01000020">
    <property type="protein sequence ID" value="TDD88003.1"/>
    <property type="molecule type" value="Genomic_DNA"/>
</dbReference>
<dbReference type="PANTHER" id="PTHR30352">
    <property type="entry name" value="PYRUVATE FORMATE-LYASE-ACTIVATING ENZYME"/>
    <property type="match status" value="1"/>
</dbReference>
<evidence type="ECO:0000256" key="6">
    <source>
        <dbReference type="ARBA" id="ARBA00023014"/>
    </source>
</evidence>
<dbReference type="CDD" id="cd01335">
    <property type="entry name" value="Radical_SAM"/>
    <property type="match status" value="1"/>
</dbReference>
<name>A0A4R5BRC3_9ACTN</name>
<dbReference type="SFLD" id="SFLDG01066">
    <property type="entry name" value="organic_radical-activating_enz"/>
    <property type="match status" value="1"/>
</dbReference>
<comment type="cofactor">
    <cofactor evidence="1">
        <name>[4Fe-4S] cluster</name>
        <dbReference type="ChEBI" id="CHEBI:49883"/>
    </cofactor>
</comment>
<dbReference type="InterPro" id="IPR012837">
    <property type="entry name" value="NrdG"/>
</dbReference>
<dbReference type="SFLD" id="SFLDG01063">
    <property type="entry name" value="activating_enzymes__group_1"/>
    <property type="match status" value="1"/>
</dbReference>
<evidence type="ECO:0000313" key="8">
    <source>
        <dbReference type="EMBL" id="TDD88003.1"/>
    </source>
</evidence>
<dbReference type="InterPro" id="IPR007197">
    <property type="entry name" value="rSAM"/>
</dbReference>
<evidence type="ECO:0000256" key="7">
    <source>
        <dbReference type="SAM" id="MobiDB-lite"/>
    </source>
</evidence>